<evidence type="ECO:0000313" key="1">
    <source>
        <dbReference type="EMBL" id="SVB03997.1"/>
    </source>
</evidence>
<reference evidence="1" key="1">
    <citation type="submission" date="2018-05" db="EMBL/GenBank/DDBJ databases">
        <authorList>
            <person name="Lanie J.A."/>
            <person name="Ng W.-L."/>
            <person name="Kazmierczak K.M."/>
            <person name="Andrzejewski T.M."/>
            <person name="Davidsen T.M."/>
            <person name="Wayne K.J."/>
            <person name="Tettelin H."/>
            <person name="Glass J.I."/>
            <person name="Rusch D."/>
            <person name="Podicherti R."/>
            <person name="Tsui H.-C.T."/>
            <person name="Winkler M.E."/>
        </authorList>
    </citation>
    <scope>NUCLEOTIDE SEQUENCE</scope>
</reference>
<dbReference type="EMBL" id="UINC01026476">
    <property type="protein sequence ID" value="SVB03997.1"/>
    <property type="molecule type" value="Genomic_DNA"/>
</dbReference>
<organism evidence="1">
    <name type="scientific">marine metagenome</name>
    <dbReference type="NCBI Taxonomy" id="408172"/>
    <lineage>
        <taxon>unclassified sequences</taxon>
        <taxon>metagenomes</taxon>
        <taxon>ecological metagenomes</taxon>
    </lineage>
</organism>
<gene>
    <name evidence="1" type="ORF">METZ01_LOCUS156851</name>
</gene>
<sequence>MRIEAHLKPALSEWHGTTGWHPLL</sequence>
<name>A0A382ASN4_9ZZZZ</name>
<proteinExistence type="predicted"/>
<accession>A0A382ASN4</accession>
<dbReference type="AlphaFoldDB" id="A0A382ASN4"/>
<protein>
    <submittedName>
        <fullName evidence="1">Uncharacterized protein</fullName>
    </submittedName>
</protein>